<feature type="domain" description="SoxA A3" evidence="7">
    <location>
        <begin position="529"/>
        <end position="613"/>
    </location>
</feature>
<dbReference type="InterPro" id="IPR013977">
    <property type="entry name" value="GcvT_C"/>
</dbReference>
<dbReference type="NCBIfam" id="TIGR01372">
    <property type="entry name" value="soxA"/>
    <property type="match status" value="1"/>
</dbReference>
<feature type="domain" description="Aminomethyltransferase C-terminal" evidence="6">
    <location>
        <begin position="930"/>
        <end position="1016"/>
    </location>
</feature>
<dbReference type="Gene3D" id="3.50.50.60">
    <property type="entry name" value="FAD/NAD(P)-binding domain"/>
    <property type="match status" value="2"/>
</dbReference>
<dbReference type="InterPro" id="IPR023753">
    <property type="entry name" value="FAD/NAD-binding_dom"/>
</dbReference>
<dbReference type="Gene3D" id="3.30.1360.120">
    <property type="entry name" value="Probable tRNA modification gtpase trme, domain 1"/>
    <property type="match status" value="1"/>
</dbReference>
<evidence type="ECO:0000259" key="4">
    <source>
        <dbReference type="Pfam" id="PF01571"/>
    </source>
</evidence>
<dbReference type="EMBL" id="PNRG01000007">
    <property type="protein sequence ID" value="PMR81836.1"/>
    <property type="molecule type" value="Genomic_DNA"/>
</dbReference>
<evidence type="ECO:0000259" key="7">
    <source>
        <dbReference type="Pfam" id="PF17806"/>
    </source>
</evidence>
<dbReference type="PANTHER" id="PTHR43757">
    <property type="entry name" value="AMINOMETHYLTRANSFERASE"/>
    <property type="match status" value="1"/>
</dbReference>
<dbReference type="Pfam" id="PF13510">
    <property type="entry name" value="Fer2_4"/>
    <property type="match status" value="1"/>
</dbReference>
<dbReference type="Pfam" id="PF17806">
    <property type="entry name" value="SO_alpha_A3"/>
    <property type="match status" value="1"/>
</dbReference>
<dbReference type="Pfam" id="PF01571">
    <property type="entry name" value="GCV_T"/>
    <property type="match status" value="1"/>
</dbReference>
<dbReference type="InterPro" id="IPR027266">
    <property type="entry name" value="TrmE/GcvT-like"/>
</dbReference>
<evidence type="ECO:0000313" key="9">
    <source>
        <dbReference type="Proteomes" id="UP000235547"/>
    </source>
</evidence>
<evidence type="ECO:0000259" key="6">
    <source>
        <dbReference type="Pfam" id="PF08669"/>
    </source>
</evidence>
<dbReference type="AlphaFoldDB" id="A0A2N7UN35"/>
<accession>A0A2N7UN35</accession>
<dbReference type="GO" id="GO:0046653">
    <property type="term" value="P:tetrahydrofolate metabolic process"/>
    <property type="evidence" value="ECO:0007669"/>
    <property type="project" value="InterPro"/>
</dbReference>
<dbReference type="GO" id="GO:0008483">
    <property type="term" value="F:transaminase activity"/>
    <property type="evidence" value="ECO:0007669"/>
    <property type="project" value="UniProtKB-KW"/>
</dbReference>
<evidence type="ECO:0000256" key="2">
    <source>
        <dbReference type="ARBA" id="ARBA00022576"/>
    </source>
</evidence>
<comment type="caution">
    <text evidence="8">The sequence shown here is derived from an EMBL/GenBank/DDBJ whole genome shotgun (WGS) entry which is preliminary data.</text>
</comment>
<dbReference type="Gene3D" id="3.10.20.440">
    <property type="entry name" value="2Fe-2S iron-sulphur cluster binding domain, sarcosine oxidase, alpha subunit, N-terminal domain"/>
    <property type="match status" value="1"/>
</dbReference>
<feature type="domain" description="GCVT N-terminal" evidence="4">
    <location>
        <begin position="627"/>
        <end position="909"/>
    </location>
</feature>
<dbReference type="InterPro" id="IPR036188">
    <property type="entry name" value="FAD/NAD-bd_sf"/>
</dbReference>
<dbReference type="InterPro" id="IPR041854">
    <property type="entry name" value="BFD-like_2Fe2S-bd_dom_sf"/>
</dbReference>
<dbReference type="Proteomes" id="UP000235547">
    <property type="component" value="Unassembled WGS sequence"/>
</dbReference>
<keyword evidence="9" id="KW-1185">Reference proteome</keyword>
<dbReference type="InterPro" id="IPR041117">
    <property type="entry name" value="SoxA_A3"/>
</dbReference>
<comment type="similarity">
    <text evidence="1">Belongs to the GcvT family.</text>
</comment>
<dbReference type="SUPFAM" id="SSF101790">
    <property type="entry name" value="Aminomethyltransferase beta-barrel domain"/>
    <property type="match status" value="1"/>
</dbReference>
<keyword evidence="2" id="KW-0032">Aminotransferase</keyword>
<keyword evidence="3" id="KW-0560">Oxidoreductase</keyword>
<sequence>MSQSLKQPNRLHEGGRIDRSHTLSFTFNGTRYQGHAGDTLASALLSNGVDIVNRSFKYSRPRGIVAAGAEEPNALVQLGSSEAAQVPNVRATQQALFEGLTAQSTNGWPNVQRDAMSLIGKLGGRFMPPGFYYKTFMAPASMWMTYEKYIRKGAGLGRSPMERDPDHYDHLHQHCDLLVIGAGPAGLMAGLTAARSGARVILCDEQEEMGGSLLDSRELLDHQPAYRWAERVIDELGRLDNVTLLPRTTANGYHDHHFVTLHERRTEHLGETAPLVDGVRPARSRMHRVRAGQVLLATGAHERPLVYGNNDVPGNLIAGAVSTYIRRYGVVPGEKLVLSTTNDHGYRAALDWIDAGREVVAIVDARRNPDGDLVAEARARGIRIIDGAAVLEARGEKRVSGARVAAIDVAAFKVAGQAETLACDTIASSGGYSPVIHLASHTGARPSWDDELLGFVPSLVKGVHAAGSARGVHGLAEGLADGTAKACEALAALGKSADAIALPQVDARYESTACALYQVPHEKPTLRAPKQFVDLQNDVTAAAIELATREGFESIEHVKRYTAMGFGTDQGKLGNINGMAIAARCLGKSIPEVGTTVFRPNYTPVTFGAIAGRHCRELFEPKRYTALHQWHVEHGAEFEDVGQWKRPWYFPQVRPQVRPDATNGERESMAEAVARECLAVREKVGILDASTLGKIDIQGPDAREFLGRIYTNKWAKLAVGRARYGLMCKDDGMLMDDGTTSCLAENHFLMTTTTGGAAGVMEWLELWHQTEWPELDVTFTSVTDHWATMTVTGPEARKLLAEITDIDLDRDAFQFMDWRQGKVAGVPVRVFRISFTGELAYEINVQANYAMHVWKTLFEHGDKYGLTPYGTETMHVLRAEKGFIIAGQDTDGSVTPEDLGMQWAVGYDKPFPWVGKRALSRSDTRRVDRKQLVGLKPKDPKVVLKEGAQIVLDPDHAIPMPMVGHVTSSYYSPTLESGFALAVVKGGHSRMGETVYLPMADGKTHAAEIVSTIFVDPKGARQNV</sequence>
<dbReference type="PRINTS" id="PR00411">
    <property type="entry name" value="PNDRDTASEI"/>
</dbReference>
<dbReference type="InterPro" id="IPR029043">
    <property type="entry name" value="GcvT/YgfZ_C"/>
</dbReference>
<proteinExistence type="inferred from homology"/>
<dbReference type="InterPro" id="IPR028896">
    <property type="entry name" value="GcvT/YgfZ/DmdA"/>
</dbReference>
<evidence type="ECO:0000256" key="1">
    <source>
        <dbReference type="ARBA" id="ARBA00008609"/>
    </source>
</evidence>
<gene>
    <name evidence="8" type="ORF">C1H70_03610</name>
</gene>
<dbReference type="SUPFAM" id="SSF103025">
    <property type="entry name" value="Folate-binding domain"/>
    <property type="match status" value="1"/>
</dbReference>
<dbReference type="Pfam" id="PF07992">
    <property type="entry name" value="Pyr_redox_2"/>
    <property type="match status" value="1"/>
</dbReference>
<evidence type="ECO:0000313" key="8">
    <source>
        <dbReference type="EMBL" id="PMR81836.1"/>
    </source>
</evidence>
<dbReference type="InterPro" id="IPR006277">
    <property type="entry name" value="Sarcosine_oxidase_asu"/>
</dbReference>
<dbReference type="PIRSF" id="PIRSF037980">
    <property type="entry name" value="SoxA"/>
    <property type="match status" value="1"/>
</dbReference>
<organism evidence="8 9">
    <name type="scientific">Halomonas urumqiensis</name>
    <dbReference type="NCBI Taxonomy" id="1684789"/>
    <lineage>
        <taxon>Bacteria</taxon>
        <taxon>Pseudomonadati</taxon>
        <taxon>Pseudomonadota</taxon>
        <taxon>Gammaproteobacteria</taxon>
        <taxon>Oceanospirillales</taxon>
        <taxon>Halomonadaceae</taxon>
        <taxon>Halomonas</taxon>
    </lineage>
</organism>
<dbReference type="GO" id="GO:0008115">
    <property type="term" value="F:sarcosine oxidase activity"/>
    <property type="evidence" value="ECO:0007669"/>
    <property type="project" value="InterPro"/>
</dbReference>
<name>A0A2N7UN35_9GAMM</name>
<evidence type="ECO:0000259" key="5">
    <source>
        <dbReference type="Pfam" id="PF07992"/>
    </source>
</evidence>
<dbReference type="Pfam" id="PF08669">
    <property type="entry name" value="GCV_T_C"/>
    <property type="match status" value="1"/>
</dbReference>
<reference evidence="8 9" key="1">
    <citation type="submission" date="2018-01" db="EMBL/GenBank/DDBJ databases">
        <title>Halomonas endophytica sp. nov., isolated from storage liquid in the stems of Populus euphratica.</title>
        <authorList>
            <person name="Chen C."/>
        </authorList>
    </citation>
    <scope>NUCLEOTIDE SEQUENCE [LARGE SCALE GENOMIC DNA]</scope>
    <source>
        <strain evidence="8 9">BZ-SZ-XJ27</strain>
    </source>
</reference>
<dbReference type="OrthoDB" id="5287468at2"/>
<dbReference type="Gene3D" id="1.10.10.1100">
    <property type="entry name" value="BFD-like [2Fe-2S]-binding domain"/>
    <property type="match status" value="1"/>
</dbReference>
<protein>
    <submittedName>
        <fullName evidence="8">Sarcosine oxidase subunit alpha</fullName>
    </submittedName>
</protein>
<evidence type="ECO:0000256" key="3">
    <source>
        <dbReference type="ARBA" id="ARBA00023002"/>
    </source>
</evidence>
<dbReference type="PANTHER" id="PTHR43757:SF2">
    <property type="entry name" value="AMINOMETHYLTRANSFERASE, MITOCHONDRIAL"/>
    <property type="match status" value="1"/>
</dbReference>
<dbReference type="InterPro" id="IPR042204">
    <property type="entry name" value="2Fe-2S-bd_N"/>
</dbReference>
<dbReference type="SUPFAM" id="SSF51905">
    <property type="entry name" value="FAD/NAD(P)-binding domain"/>
    <property type="match status" value="1"/>
</dbReference>
<dbReference type="RefSeq" id="WP_102586979.1">
    <property type="nucleotide sequence ID" value="NZ_BNAE01000006.1"/>
</dbReference>
<dbReference type="PRINTS" id="PR00368">
    <property type="entry name" value="FADPNR"/>
</dbReference>
<dbReference type="InterPro" id="IPR006222">
    <property type="entry name" value="GCVT_N"/>
</dbReference>
<keyword evidence="2" id="KW-0808">Transferase</keyword>
<feature type="domain" description="FAD/NAD(P)-binding" evidence="5">
    <location>
        <begin position="176"/>
        <end position="443"/>
    </location>
</feature>